<dbReference type="PANTHER" id="PTHR35894">
    <property type="entry name" value="GENERAL SECRETION PATHWAY PROTEIN A-RELATED"/>
    <property type="match status" value="1"/>
</dbReference>
<gene>
    <name evidence="2" type="ORF">ElP_05680</name>
</gene>
<dbReference type="Proteomes" id="UP000317835">
    <property type="component" value="Chromosome"/>
</dbReference>
<dbReference type="Gene3D" id="3.40.50.300">
    <property type="entry name" value="P-loop containing nucleotide triphosphate hydrolases"/>
    <property type="match status" value="1"/>
</dbReference>
<dbReference type="SUPFAM" id="SSF52540">
    <property type="entry name" value="P-loop containing nucleoside triphosphate hydrolases"/>
    <property type="match status" value="1"/>
</dbReference>
<organism evidence="2 3">
    <name type="scientific">Tautonia plasticadhaerens</name>
    <dbReference type="NCBI Taxonomy" id="2527974"/>
    <lineage>
        <taxon>Bacteria</taxon>
        <taxon>Pseudomonadati</taxon>
        <taxon>Planctomycetota</taxon>
        <taxon>Planctomycetia</taxon>
        <taxon>Isosphaerales</taxon>
        <taxon>Isosphaeraceae</taxon>
        <taxon>Tautonia</taxon>
    </lineage>
</organism>
<dbReference type="InterPro" id="IPR052026">
    <property type="entry name" value="ExeA_AAA_ATPase_DNA-bind"/>
</dbReference>
<keyword evidence="3" id="KW-1185">Reference proteome</keyword>
<dbReference type="PANTHER" id="PTHR35894:SF1">
    <property type="entry name" value="PHOSPHORIBULOKINASE _ URIDINE KINASE FAMILY"/>
    <property type="match status" value="1"/>
</dbReference>
<reference evidence="2 3" key="1">
    <citation type="submission" date="2019-02" db="EMBL/GenBank/DDBJ databases">
        <title>Deep-cultivation of Planctomycetes and their phenomic and genomic characterization uncovers novel biology.</title>
        <authorList>
            <person name="Wiegand S."/>
            <person name="Jogler M."/>
            <person name="Boedeker C."/>
            <person name="Pinto D."/>
            <person name="Vollmers J."/>
            <person name="Rivas-Marin E."/>
            <person name="Kohn T."/>
            <person name="Peeters S.H."/>
            <person name="Heuer A."/>
            <person name="Rast P."/>
            <person name="Oberbeckmann S."/>
            <person name="Bunk B."/>
            <person name="Jeske O."/>
            <person name="Meyerdierks A."/>
            <person name="Storesund J.E."/>
            <person name="Kallscheuer N."/>
            <person name="Luecker S."/>
            <person name="Lage O.M."/>
            <person name="Pohl T."/>
            <person name="Merkel B.J."/>
            <person name="Hornburger P."/>
            <person name="Mueller R.-W."/>
            <person name="Bruemmer F."/>
            <person name="Labrenz M."/>
            <person name="Spormann A.M."/>
            <person name="Op den Camp H."/>
            <person name="Overmann J."/>
            <person name="Amann R."/>
            <person name="Jetten M.S.M."/>
            <person name="Mascher T."/>
            <person name="Medema M.H."/>
            <person name="Devos D.P."/>
            <person name="Kaster A.-K."/>
            <person name="Ovreas L."/>
            <person name="Rohde M."/>
            <person name="Galperin M.Y."/>
            <person name="Jogler C."/>
        </authorList>
    </citation>
    <scope>NUCLEOTIDE SEQUENCE [LARGE SCALE GENOMIC DNA]</scope>
    <source>
        <strain evidence="2 3">ElP</strain>
    </source>
</reference>
<dbReference type="CDD" id="cd00009">
    <property type="entry name" value="AAA"/>
    <property type="match status" value="1"/>
</dbReference>
<protein>
    <submittedName>
        <fullName evidence="2">ATPase family associated with various cellular activities (AAA)</fullName>
    </submittedName>
</protein>
<dbReference type="AlphaFoldDB" id="A0A518GVY5"/>
<name>A0A518GVY5_9BACT</name>
<dbReference type="EMBL" id="CP036426">
    <property type="protein sequence ID" value="QDV32728.1"/>
    <property type="molecule type" value="Genomic_DNA"/>
</dbReference>
<dbReference type="SMART" id="SM00382">
    <property type="entry name" value="AAA"/>
    <property type="match status" value="1"/>
</dbReference>
<dbReference type="InterPro" id="IPR049945">
    <property type="entry name" value="AAA_22"/>
</dbReference>
<dbReference type="InterPro" id="IPR027417">
    <property type="entry name" value="P-loop_NTPase"/>
</dbReference>
<dbReference type="InterPro" id="IPR003593">
    <property type="entry name" value="AAA+_ATPase"/>
</dbReference>
<proteinExistence type="predicted"/>
<feature type="domain" description="AAA+ ATPase" evidence="1">
    <location>
        <begin position="42"/>
        <end position="180"/>
    </location>
</feature>
<evidence type="ECO:0000313" key="2">
    <source>
        <dbReference type="EMBL" id="QDV32728.1"/>
    </source>
</evidence>
<dbReference type="Pfam" id="PF13401">
    <property type="entry name" value="AAA_22"/>
    <property type="match status" value="1"/>
</dbReference>
<dbReference type="KEGG" id="tpla:ElP_05680"/>
<sequence length="271" mass="28886">MYQDHFGLNALPFAETSRPDAPVSLPSREAARRRLRYGLEQGRGPVLLFGPPGSGKTVVASTLARELGGRSVLLSYPAMPAPELLAFLADELDGLERASSATAPGLHATLRRLRGQLAGPSRRGRPTLLIVDEAHLIDDPATFEALRLLQNLNPGTAPDLGLMIVGAPELLLRLPPGLADRLTARYALGPLSESESASYVVGRLEAVGADRPLFDPDQLAALHLMADGLPRRLNRLADLALLIAFAEGLPRPDARCLEVASREASPDLLAA</sequence>
<evidence type="ECO:0000259" key="1">
    <source>
        <dbReference type="SMART" id="SM00382"/>
    </source>
</evidence>
<dbReference type="RefSeq" id="WP_231749433.1">
    <property type="nucleotide sequence ID" value="NZ_CP036426.1"/>
</dbReference>
<dbReference type="GO" id="GO:0016887">
    <property type="term" value="F:ATP hydrolysis activity"/>
    <property type="evidence" value="ECO:0007669"/>
    <property type="project" value="InterPro"/>
</dbReference>
<evidence type="ECO:0000313" key="3">
    <source>
        <dbReference type="Proteomes" id="UP000317835"/>
    </source>
</evidence>
<accession>A0A518GVY5</accession>